<dbReference type="EMBL" id="JAWZYT010004054">
    <property type="protein sequence ID" value="KAK4295556.1"/>
    <property type="molecule type" value="Genomic_DNA"/>
</dbReference>
<name>A0AAE1NU55_9EUCA</name>
<keyword evidence="1" id="KW-0472">Membrane</keyword>
<keyword evidence="1" id="KW-1133">Transmembrane helix</keyword>
<reference evidence="2" key="1">
    <citation type="submission" date="2023-11" db="EMBL/GenBank/DDBJ databases">
        <title>Genome assemblies of two species of porcelain crab, Petrolisthes cinctipes and Petrolisthes manimaculis (Anomura: Porcellanidae).</title>
        <authorList>
            <person name="Angst P."/>
        </authorList>
    </citation>
    <scope>NUCLEOTIDE SEQUENCE</scope>
    <source>
        <strain evidence="2">PB745_02</strain>
        <tissue evidence="2">Gill</tissue>
    </source>
</reference>
<proteinExistence type="predicted"/>
<evidence type="ECO:0000256" key="1">
    <source>
        <dbReference type="SAM" id="Phobius"/>
    </source>
</evidence>
<keyword evidence="1" id="KW-0812">Transmembrane</keyword>
<comment type="caution">
    <text evidence="2">The sequence shown here is derived from an EMBL/GenBank/DDBJ whole genome shotgun (WGS) entry which is preliminary data.</text>
</comment>
<dbReference type="AlphaFoldDB" id="A0AAE1NU55"/>
<evidence type="ECO:0000313" key="3">
    <source>
        <dbReference type="Proteomes" id="UP001292094"/>
    </source>
</evidence>
<accession>A0AAE1NU55</accession>
<evidence type="ECO:0000313" key="2">
    <source>
        <dbReference type="EMBL" id="KAK4295556.1"/>
    </source>
</evidence>
<protein>
    <submittedName>
        <fullName evidence="2">Uncharacterized protein</fullName>
    </submittedName>
</protein>
<feature type="transmembrane region" description="Helical" evidence="1">
    <location>
        <begin position="6"/>
        <end position="32"/>
    </location>
</feature>
<sequence>MVDVGAWNMYVGVATVSILVCASAALPTHILLPISQEDLGRYETGQDLSMLLGIEENIPTRLHSQRLHQKRYLGIELPDFIAAGKSLGDLKEKMKTSGK</sequence>
<organism evidence="2 3">
    <name type="scientific">Petrolisthes manimaculis</name>
    <dbReference type="NCBI Taxonomy" id="1843537"/>
    <lineage>
        <taxon>Eukaryota</taxon>
        <taxon>Metazoa</taxon>
        <taxon>Ecdysozoa</taxon>
        <taxon>Arthropoda</taxon>
        <taxon>Crustacea</taxon>
        <taxon>Multicrustacea</taxon>
        <taxon>Malacostraca</taxon>
        <taxon>Eumalacostraca</taxon>
        <taxon>Eucarida</taxon>
        <taxon>Decapoda</taxon>
        <taxon>Pleocyemata</taxon>
        <taxon>Anomura</taxon>
        <taxon>Galatheoidea</taxon>
        <taxon>Porcellanidae</taxon>
        <taxon>Petrolisthes</taxon>
    </lineage>
</organism>
<keyword evidence="3" id="KW-1185">Reference proteome</keyword>
<gene>
    <name evidence="2" type="ORF">Pmani_031890</name>
</gene>
<dbReference type="Proteomes" id="UP001292094">
    <property type="component" value="Unassembled WGS sequence"/>
</dbReference>